<evidence type="ECO:0000256" key="11">
    <source>
        <dbReference type="ARBA" id="ARBA00036904"/>
    </source>
</evidence>
<dbReference type="GO" id="GO:0008413">
    <property type="term" value="F:8-oxo-7,8-dihydroguanosine triphosphate pyrophosphatase activity"/>
    <property type="evidence" value="ECO:0007669"/>
    <property type="project" value="InterPro"/>
</dbReference>
<evidence type="ECO:0000256" key="1">
    <source>
        <dbReference type="ARBA" id="ARBA00001946"/>
    </source>
</evidence>
<dbReference type="GO" id="GO:0044716">
    <property type="term" value="F:8-oxo-GDP phosphatase activity"/>
    <property type="evidence" value="ECO:0007669"/>
    <property type="project" value="TreeGrafter"/>
</dbReference>
<dbReference type="InterPro" id="IPR003561">
    <property type="entry name" value="Mutator_MutT"/>
</dbReference>
<evidence type="ECO:0000313" key="23">
    <source>
        <dbReference type="Proteomes" id="UP001140973"/>
    </source>
</evidence>
<evidence type="ECO:0000313" key="21">
    <source>
        <dbReference type="EMBL" id="MDE1240746.1"/>
    </source>
</evidence>
<keyword evidence="3" id="KW-0515">Mutator protein</keyword>
<dbReference type="PROSITE" id="PS00893">
    <property type="entry name" value="NUDIX_BOX"/>
    <property type="match status" value="1"/>
</dbReference>
<comment type="cofactor">
    <cofactor evidence="1 18">
        <name>Mg(2+)</name>
        <dbReference type="ChEBI" id="CHEBI:18420"/>
    </cofactor>
</comment>
<comment type="caution">
    <text evidence="22">The sequence shown here is derived from an EMBL/GenBank/DDBJ whole genome shotgun (WGS) entry which is preliminary data.</text>
</comment>
<dbReference type="PRINTS" id="PR00502">
    <property type="entry name" value="NUDIXFAMILY"/>
</dbReference>
<keyword evidence="9" id="KW-0234">DNA repair</keyword>
<keyword evidence="5 18" id="KW-0479">Metal-binding</keyword>
<evidence type="ECO:0000256" key="6">
    <source>
        <dbReference type="ARBA" id="ARBA00022763"/>
    </source>
</evidence>
<dbReference type="AlphaFoldDB" id="A0A9X4IZF4"/>
<comment type="catalytic activity">
    <reaction evidence="10">
        <text>8-oxo-dGTP + H2O = 8-oxo-dGMP + diphosphate + H(+)</text>
        <dbReference type="Rhea" id="RHEA:31575"/>
        <dbReference type="ChEBI" id="CHEBI:15377"/>
        <dbReference type="ChEBI" id="CHEBI:15378"/>
        <dbReference type="ChEBI" id="CHEBI:33019"/>
        <dbReference type="ChEBI" id="CHEBI:63224"/>
        <dbReference type="ChEBI" id="CHEBI:77896"/>
        <dbReference type="EC" id="3.6.1.55"/>
    </reaction>
</comment>
<feature type="binding site" evidence="17">
    <location>
        <position position="120"/>
    </location>
    <ligand>
        <name>8-oxo-dGTP</name>
        <dbReference type="ChEBI" id="CHEBI:77896"/>
    </ligand>
</feature>
<dbReference type="NCBIfam" id="TIGR00586">
    <property type="entry name" value="mutt"/>
    <property type="match status" value="1"/>
</dbReference>
<evidence type="ECO:0000256" key="8">
    <source>
        <dbReference type="ARBA" id="ARBA00022842"/>
    </source>
</evidence>
<dbReference type="GO" id="GO:0006281">
    <property type="term" value="P:DNA repair"/>
    <property type="evidence" value="ECO:0007669"/>
    <property type="project" value="UniProtKB-KW"/>
</dbReference>
<dbReference type="SUPFAM" id="SSF55811">
    <property type="entry name" value="Nudix"/>
    <property type="match status" value="1"/>
</dbReference>
<evidence type="ECO:0000256" key="13">
    <source>
        <dbReference type="ARBA" id="ARBA00040794"/>
    </source>
</evidence>
<keyword evidence="6" id="KW-0227">DNA damage</keyword>
<dbReference type="InterPro" id="IPR000086">
    <property type="entry name" value="NUDIX_hydrolase_dom"/>
</dbReference>
<name>A0A9X4IZF4_9VIBR</name>
<dbReference type="PANTHER" id="PTHR47707">
    <property type="entry name" value="8-OXO-DGTP DIPHOSPHATASE"/>
    <property type="match status" value="1"/>
</dbReference>
<evidence type="ECO:0000256" key="4">
    <source>
        <dbReference type="ARBA" id="ARBA00022705"/>
    </source>
</evidence>
<dbReference type="EMBL" id="CALYLK010000131">
    <property type="protein sequence ID" value="CAH8215004.1"/>
    <property type="molecule type" value="Genomic_DNA"/>
</dbReference>
<evidence type="ECO:0000256" key="10">
    <source>
        <dbReference type="ARBA" id="ARBA00035861"/>
    </source>
</evidence>
<dbReference type="CDD" id="cd03425">
    <property type="entry name" value="NUDIX_MutT_NudA_like"/>
    <property type="match status" value="1"/>
</dbReference>
<evidence type="ECO:0000256" key="18">
    <source>
        <dbReference type="PIRSR" id="PIRSR603561-2"/>
    </source>
</evidence>
<evidence type="ECO:0000256" key="7">
    <source>
        <dbReference type="ARBA" id="ARBA00022801"/>
    </source>
</evidence>
<dbReference type="GO" id="GO:0035539">
    <property type="term" value="F:8-oxo-7,8-dihydrodeoxyguanosine triphosphate pyrophosphatase activity"/>
    <property type="evidence" value="ECO:0007669"/>
    <property type="project" value="UniProtKB-EC"/>
</dbReference>
<dbReference type="InterPro" id="IPR015797">
    <property type="entry name" value="NUDIX_hydrolase-like_dom_sf"/>
</dbReference>
<dbReference type="GO" id="GO:0044715">
    <property type="term" value="F:8-oxo-dGDP phosphatase activity"/>
    <property type="evidence" value="ECO:0007669"/>
    <property type="project" value="TreeGrafter"/>
</dbReference>
<dbReference type="GO" id="GO:0006260">
    <property type="term" value="P:DNA replication"/>
    <property type="evidence" value="ECO:0007669"/>
    <property type="project" value="UniProtKB-KW"/>
</dbReference>
<organism evidence="22 23">
    <name type="scientific">Vibrio aestuarianus</name>
    <dbReference type="NCBI Taxonomy" id="28171"/>
    <lineage>
        <taxon>Bacteria</taxon>
        <taxon>Pseudomonadati</taxon>
        <taxon>Pseudomonadota</taxon>
        <taxon>Gammaproteobacteria</taxon>
        <taxon>Vibrionales</taxon>
        <taxon>Vibrionaceae</taxon>
        <taxon>Vibrio</taxon>
    </lineage>
</organism>
<comment type="similarity">
    <text evidence="2">Belongs to the Nudix hydrolase family.</text>
</comment>
<feature type="binding site" evidence="18">
    <location>
        <position position="58"/>
    </location>
    <ligand>
        <name>Mg(2+)</name>
        <dbReference type="ChEBI" id="CHEBI:18420"/>
    </ligand>
</feature>
<evidence type="ECO:0000256" key="17">
    <source>
        <dbReference type="PIRSR" id="PIRSR603561-1"/>
    </source>
</evidence>
<feature type="binding site" evidence="17">
    <location>
        <position position="24"/>
    </location>
    <ligand>
        <name>8-oxo-dGTP</name>
        <dbReference type="ChEBI" id="CHEBI:77896"/>
    </ligand>
</feature>
<evidence type="ECO:0000256" key="3">
    <source>
        <dbReference type="ARBA" id="ARBA00022457"/>
    </source>
</evidence>
<dbReference type="GO" id="GO:0046872">
    <property type="term" value="F:metal ion binding"/>
    <property type="evidence" value="ECO:0007669"/>
    <property type="project" value="UniProtKB-KW"/>
</dbReference>
<evidence type="ECO:0000256" key="12">
    <source>
        <dbReference type="ARBA" id="ARBA00038905"/>
    </source>
</evidence>
<proteinExistence type="inferred from homology"/>
<dbReference type="EMBL" id="JAKNBA010000001">
    <property type="protein sequence ID" value="MDE1240746.1"/>
    <property type="molecule type" value="Genomic_DNA"/>
</dbReference>
<dbReference type="PROSITE" id="PS51462">
    <property type="entry name" value="NUDIX"/>
    <property type="match status" value="1"/>
</dbReference>
<evidence type="ECO:0000256" key="16">
    <source>
        <dbReference type="ARBA" id="ARBA00042798"/>
    </source>
</evidence>
<dbReference type="InterPro" id="IPR029119">
    <property type="entry name" value="MutY_C"/>
</dbReference>
<reference evidence="22" key="1">
    <citation type="submission" date="2022-02" db="EMBL/GenBank/DDBJ databases">
        <title>Emergence and expansion in Europe of a Vibrio aestuarianus clonal complex pathogenic for oysters.</title>
        <authorList>
            <person name="Mesnil A."/>
            <person name="Travers M.-A."/>
        </authorList>
    </citation>
    <scope>NUCLEOTIDE SEQUENCE</scope>
    <source>
        <strain evidence="22">151-ITT-15-cp-1</strain>
        <strain evidence="21">19_064_11T1</strain>
    </source>
</reference>
<dbReference type="InterPro" id="IPR020476">
    <property type="entry name" value="Nudix_hydrolase"/>
</dbReference>
<gene>
    <name evidence="22" type="primary">mutT</name>
    <name evidence="22" type="ORF">L9W73_03640</name>
    <name evidence="21" type="ORF">L9W94_01020</name>
    <name evidence="20" type="ORF">VAE063_900102</name>
</gene>
<accession>A0A9X4IZF4</accession>
<feature type="binding site" evidence="17">
    <location>
        <position position="29"/>
    </location>
    <ligand>
        <name>8-oxo-dGTP</name>
        <dbReference type="ChEBI" id="CHEBI:77896"/>
    </ligand>
</feature>
<evidence type="ECO:0000256" key="14">
    <source>
        <dbReference type="ARBA" id="ARBA00041592"/>
    </source>
</evidence>
<evidence type="ECO:0000256" key="5">
    <source>
        <dbReference type="ARBA" id="ARBA00022723"/>
    </source>
</evidence>
<dbReference type="FunFam" id="3.90.79.10:FF:000014">
    <property type="entry name" value="8-oxo-dGTP diphosphatase MutT"/>
    <property type="match status" value="1"/>
</dbReference>
<dbReference type="Proteomes" id="UP001140973">
    <property type="component" value="Unassembled WGS sequence"/>
</dbReference>
<evidence type="ECO:0000256" key="9">
    <source>
        <dbReference type="ARBA" id="ARBA00023204"/>
    </source>
</evidence>
<dbReference type="Pfam" id="PF14815">
    <property type="entry name" value="NUDIX_4"/>
    <property type="match status" value="1"/>
</dbReference>
<keyword evidence="8 18" id="KW-0460">Magnesium</keyword>
<feature type="binding site" evidence="17">
    <location>
        <begin position="35"/>
        <end position="38"/>
    </location>
    <ligand>
        <name>8-oxo-dGTP</name>
        <dbReference type="ChEBI" id="CHEBI:77896"/>
    </ligand>
</feature>
<keyword evidence="4" id="KW-0235">DNA replication</keyword>
<keyword evidence="7 20" id="KW-0378">Hydrolase</keyword>
<dbReference type="RefSeq" id="WP_168521099.1">
    <property type="nucleotide sequence ID" value="NZ_CALYLA010000016.1"/>
</dbReference>
<feature type="binding site" evidence="18">
    <location>
        <position position="38"/>
    </location>
    <ligand>
        <name>Mg(2+)</name>
        <dbReference type="ChEBI" id="CHEBI:18420"/>
    </ligand>
</feature>
<dbReference type="Proteomes" id="UP001140979">
    <property type="component" value="Unassembled WGS sequence"/>
</dbReference>
<keyword evidence="24" id="KW-1185">Reference proteome</keyword>
<dbReference type="InterPro" id="IPR047127">
    <property type="entry name" value="MutT-like"/>
</dbReference>
<evidence type="ECO:0000256" key="15">
    <source>
        <dbReference type="ARBA" id="ARBA00041979"/>
    </source>
</evidence>
<dbReference type="Gene3D" id="3.90.79.10">
    <property type="entry name" value="Nucleoside Triphosphate Pyrophosphohydrolase"/>
    <property type="match status" value="1"/>
</dbReference>
<evidence type="ECO:0000256" key="2">
    <source>
        <dbReference type="ARBA" id="ARBA00005582"/>
    </source>
</evidence>
<dbReference type="EMBL" id="JAKNAP010000007">
    <property type="protein sequence ID" value="MDE1356403.1"/>
    <property type="molecule type" value="Genomic_DNA"/>
</dbReference>
<comment type="catalytic activity">
    <reaction evidence="11">
        <text>8-oxo-GTP + H2O = 8-oxo-GMP + diphosphate + H(+)</text>
        <dbReference type="Rhea" id="RHEA:67616"/>
        <dbReference type="ChEBI" id="CHEBI:15377"/>
        <dbReference type="ChEBI" id="CHEBI:15378"/>
        <dbReference type="ChEBI" id="CHEBI:33019"/>
        <dbReference type="ChEBI" id="CHEBI:143553"/>
        <dbReference type="ChEBI" id="CHEBI:145694"/>
    </reaction>
</comment>
<evidence type="ECO:0000259" key="19">
    <source>
        <dbReference type="PROSITE" id="PS51462"/>
    </source>
</evidence>
<dbReference type="PANTHER" id="PTHR47707:SF1">
    <property type="entry name" value="NUDIX HYDROLASE FAMILY PROTEIN"/>
    <property type="match status" value="1"/>
</dbReference>
<protein>
    <recommendedName>
        <fullName evidence="13">8-oxo-dGTP diphosphatase</fullName>
        <ecNumber evidence="12">3.6.1.55</ecNumber>
    </recommendedName>
    <alternativeName>
        <fullName evidence="16">7,8-dihydro-8-oxoguanine-triphosphatase</fullName>
    </alternativeName>
    <alternativeName>
        <fullName evidence="15">Mutator protein MutT</fullName>
    </alternativeName>
    <alternativeName>
        <fullName evidence="14">dGTP pyrophosphohydrolase</fullName>
    </alternativeName>
</protein>
<dbReference type="EC" id="3.6.1.55" evidence="12"/>
<feature type="domain" description="Nudix hydrolase" evidence="19">
    <location>
        <begin position="2"/>
        <end position="129"/>
    </location>
</feature>
<evidence type="ECO:0000313" key="22">
    <source>
        <dbReference type="EMBL" id="MDE1356403.1"/>
    </source>
</evidence>
<sequence>MKRVHIVAAIIFNADKSEVYITKRPEHLHKGGYWEFPGGKLEVGETVEQAITRELNEEIGIDVTEQSPYQYLEFDYADKALKFDFICVTQFNHQPYGKEGQQGQWVPVAHLTDYAFPEANRPILERVVKEFA</sequence>
<reference evidence="20" key="2">
    <citation type="submission" date="2022-06" db="EMBL/GenBank/DDBJ databases">
        <authorList>
            <person name="Goudenege D."/>
            <person name="Le Roux F."/>
        </authorList>
    </citation>
    <scope>NUCLEOTIDE SEQUENCE</scope>
    <source>
        <strain evidence="20">12-063</strain>
    </source>
</reference>
<evidence type="ECO:0000313" key="20">
    <source>
        <dbReference type="EMBL" id="CAH8215004.1"/>
    </source>
</evidence>
<dbReference type="Proteomes" id="UP001152658">
    <property type="component" value="Unassembled WGS sequence"/>
</dbReference>
<dbReference type="InterPro" id="IPR020084">
    <property type="entry name" value="NUDIX_hydrolase_CS"/>
</dbReference>
<evidence type="ECO:0000313" key="24">
    <source>
        <dbReference type="Proteomes" id="UP001152658"/>
    </source>
</evidence>